<dbReference type="InParanoid" id="A0A1C4ZIV6"/>
<feature type="signal peptide" evidence="3">
    <location>
        <begin position="1"/>
        <end position="30"/>
    </location>
</feature>
<evidence type="ECO:0000256" key="1">
    <source>
        <dbReference type="SAM" id="MobiDB-lite"/>
    </source>
</evidence>
<gene>
    <name evidence="4" type="ORF">GA0070618_5304</name>
</gene>
<feature type="chain" id="PRO_5008710238" evidence="3">
    <location>
        <begin position="31"/>
        <end position="471"/>
    </location>
</feature>
<dbReference type="EMBL" id="LT607413">
    <property type="protein sequence ID" value="SCF32776.1"/>
    <property type="molecule type" value="Genomic_DNA"/>
</dbReference>
<keyword evidence="4" id="KW-0808">Transferase</keyword>
<dbReference type="SUPFAM" id="SSF48239">
    <property type="entry name" value="Terpenoid cyclases/Protein prenyltransferases"/>
    <property type="match status" value="2"/>
</dbReference>
<sequence length="471" mass="46887">MPLSRLRRPGLGVATTTALVALAATAPSLAAPSTAADPDAARDAATWLAREFTDGALPGPFGGQDWGLTIDGLLALTAADVAEPTRRAATEQVAAHVRSYNSYDDWGIEGFTDGGATAKLLYAATAAGAEPTDFGGFDLRAETLALVAGADSGDQRGRITSRTTDASGPDASNTFDQAFAVLGLARSGELPQDTVDFLVRQQCAVGGFRLYPDADDKPTCDAQATPTLDVDSTAMAVQALLTAAEDGATGAAGAARRGADWLQTQQQADGSFGGSGPTSGTNANSTGLAAQALAAAGRDTAATRAAAALVALQLTTATGGAAAADAGAIAYNAETLTAARTSGLGENDRDQWRRATAQALLGLAQVPLGRIGLDPPVSPSPSPSITASPTPSGSPSPSGSATPTLTPSHSDSPTPPTPTPTATTPSATPSTTPVGGGLPTTGASVITYLLVALLLIGGGTALVVLTRRRAT</sequence>
<evidence type="ECO:0000256" key="2">
    <source>
        <dbReference type="SAM" id="Phobius"/>
    </source>
</evidence>
<dbReference type="AlphaFoldDB" id="A0A1C4ZIV6"/>
<dbReference type="OrthoDB" id="4842970at2"/>
<feature type="compositionally biased region" description="Low complexity" evidence="1">
    <location>
        <begin position="420"/>
        <end position="433"/>
    </location>
</feature>
<evidence type="ECO:0000313" key="5">
    <source>
        <dbReference type="Proteomes" id="UP000198253"/>
    </source>
</evidence>
<proteinExistence type="predicted"/>
<feature type="region of interest" description="Disordered" evidence="1">
    <location>
        <begin position="372"/>
        <end position="436"/>
    </location>
</feature>
<dbReference type="Proteomes" id="UP000198253">
    <property type="component" value="Chromosome I"/>
</dbReference>
<keyword evidence="5" id="KW-1185">Reference proteome</keyword>
<keyword evidence="2" id="KW-0472">Membrane</keyword>
<keyword evidence="3" id="KW-0732">Signal</keyword>
<evidence type="ECO:0000256" key="3">
    <source>
        <dbReference type="SAM" id="SignalP"/>
    </source>
</evidence>
<feature type="compositionally biased region" description="Low complexity" evidence="1">
    <location>
        <begin position="383"/>
        <end position="412"/>
    </location>
</feature>
<keyword evidence="2" id="KW-0812">Transmembrane</keyword>
<feature type="transmembrane region" description="Helical" evidence="2">
    <location>
        <begin position="445"/>
        <end position="465"/>
    </location>
</feature>
<name>A0A1C4ZIV6_MICEC</name>
<organism evidence="4 5">
    <name type="scientific">Micromonospora echinospora</name>
    <name type="common">Micromonospora purpurea</name>
    <dbReference type="NCBI Taxonomy" id="1877"/>
    <lineage>
        <taxon>Bacteria</taxon>
        <taxon>Bacillati</taxon>
        <taxon>Actinomycetota</taxon>
        <taxon>Actinomycetes</taxon>
        <taxon>Micromonosporales</taxon>
        <taxon>Micromonosporaceae</taxon>
        <taxon>Micromonospora</taxon>
    </lineage>
</organism>
<dbReference type="GO" id="GO:0016740">
    <property type="term" value="F:transferase activity"/>
    <property type="evidence" value="ECO:0007669"/>
    <property type="project" value="UniProtKB-KW"/>
</dbReference>
<protein>
    <submittedName>
        <fullName evidence="4">Prenyltransferase-like</fullName>
    </submittedName>
</protein>
<dbReference type="Gene3D" id="1.50.10.20">
    <property type="match status" value="1"/>
</dbReference>
<dbReference type="RefSeq" id="WP_088984016.1">
    <property type="nucleotide sequence ID" value="NZ_LT607413.1"/>
</dbReference>
<evidence type="ECO:0000313" key="4">
    <source>
        <dbReference type="EMBL" id="SCF32776.1"/>
    </source>
</evidence>
<reference evidence="5" key="1">
    <citation type="submission" date="2016-06" db="EMBL/GenBank/DDBJ databases">
        <authorList>
            <person name="Varghese N."/>
            <person name="Submissions Spin"/>
        </authorList>
    </citation>
    <scope>NUCLEOTIDE SEQUENCE [LARGE SCALE GENOMIC DNA]</scope>
    <source>
        <strain evidence="5">DSM 43816</strain>
    </source>
</reference>
<keyword evidence="2" id="KW-1133">Transmembrane helix</keyword>
<accession>A0A1C4ZIV6</accession>
<dbReference type="InterPro" id="IPR008930">
    <property type="entry name" value="Terpenoid_cyclase/PrenylTrfase"/>
</dbReference>